<dbReference type="VEuPathDB" id="TriTrypDB:TCDM_05012"/>
<keyword evidence="1" id="KW-0812">Transmembrane</keyword>
<keyword evidence="1" id="KW-1133">Transmembrane helix</keyword>
<proteinExistence type="predicted"/>
<reference evidence="2 3" key="1">
    <citation type="journal article" date="2014" name="Genome Announc.">
        <title>Trypanosoma cruzi Clone Dm28c Draft Genome Sequence.</title>
        <authorList>
            <person name="Grisard E.C."/>
            <person name="Teixeira S.M."/>
            <person name="de Almeida L.G."/>
            <person name="Stoco P.H."/>
            <person name="Gerber A.L."/>
            <person name="Talavera-Lopez C."/>
            <person name="Lima O.C."/>
            <person name="Andersson B."/>
            <person name="de Vasconcelos A.T."/>
        </authorList>
    </citation>
    <scope>NUCLEOTIDE SEQUENCE [LARGE SCALE GENOMIC DNA]</scope>
    <source>
        <strain evidence="2 3">Dm28c</strain>
    </source>
</reference>
<evidence type="ECO:0000313" key="3">
    <source>
        <dbReference type="Proteomes" id="UP000017861"/>
    </source>
</evidence>
<name>V5DG22_TRYCR</name>
<sequence>MKNTLDYTCIYVRICRDCSTLSVSFFVCLRSFSSLYELPSPIRAFTSTTTTRLLPFFFLFSLHLFIFPSGVGDTRRFFSHSLNLSLSVFFSVCAYVAGGEEETRGWAGGAECVCVWFAVGGKGRKWRFT</sequence>
<feature type="transmembrane region" description="Helical" evidence="1">
    <location>
        <begin position="77"/>
        <end position="97"/>
    </location>
</feature>
<evidence type="ECO:0000313" key="2">
    <source>
        <dbReference type="EMBL" id="ESS66386.1"/>
    </source>
</evidence>
<accession>V5DG22</accession>
<dbReference type="EMBL" id="AYLP01000046">
    <property type="protein sequence ID" value="ESS66386.1"/>
    <property type="molecule type" value="Genomic_DNA"/>
</dbReference>
<organism evidence="2 3">
    <name type="scientific">Trypanosoma cruzi Dm28c</name>
    <dbReference type="NCBI Taxonomy" id="1416333"/>
    <lineage>
        <taxon>Eukaryota</taxon>
        <taxon>Discoba</taxon>
        <taxon>Euglenozoa</taxon>
        <taxon>Kinetoplastea</taxon>
        <taxon>Metakinetoplastina</taxon>
        <taxon>Trypanosomatida</taxon>
        <taxon>Trypanosomatidae</taxon>
        <taxon>Trypanosoma</taxon>
        <taxon>Schizotrypanum</taxon>
    </lineage>
</organism>
<feature type="transmembrane region" description="Helical" evidence="1">
    <location>
        <begin position="53"/>
        <end position="71"/>
    </location>
</feature>
<comment type="caution">
    <text evidence="2">The sequence shown here is derived from an EMBL/GenBank/DDBJ whole genome shotgun (WGS) entry which is preliminary data.</text>
</comment>
<evidence type="ECO:0008006" key="4">
    <source>
        <dbReference type="Google" id="ProtNLM"/>
    </source>
</evidence>
<evidence type="ECO:0000256" key="1">
    <source>
        <dbReference type="SAM" id="Phobius"/>
    </source>
</evidence>
<dbReference type="Proteomes" id="UP000017861">
    <property type="component" value="Unassembled WGS sequence"/>
</dbReference>
<dbReference type="AlphaFoldDB" id="V5DG22"/>
<keyword evidence="1" id="KW-0472">Membrane</keyword>
<protein>
    <recommendedName>
        <fullName evidence="4">Transmembrane protein</fullName>
    </recommendedName>
</protein>
<gene>
    <name evidence="2" type="ORF">TCDM_05012</name>
</gene>